<dbReference type="OrthoDB" id="882708at2"/>
<keyword evidence="1" id="KW-1133">Transmembrane helix</keyword>
<dbReference type="Proteomes" id="UP000194873">
    <property type="component" value="Unassembled WGS sequence"/>
</dbReference>
<feature type="transmembrane region" description="Helical" evidence="1">
    <location>
        <begin position="98"/>
        <end position="118"/>
    </location>
</feature>
<evidence type="ECO:0000256" key="1">
    <source>
        <dbReference type="SAM" id="Phobius"/>
    </source>
</evidence>
<protein>
    <submittedName>
        <fullName evidence="2">Uncharacterized protein</fullName>
    </submittedName>
</protein>
<dbReference type="AlphaFoldDB" id="A0A243WCP8"/>
<feature type="transmembrane region" description="Helical" evidence="1">
    <location>
        <begin position="130"/>
        <end position="149"/>
    </location>
</feature>
<accession>A0A243WCP8</accession>
<dbReference type="SUPFAM" id="SSF103473">
    <property type="entry name" value="MFS general substrate transporter"/>
    <property type="match status" value="1"/>
</dbReference>
<keyword evidence="1" id="KW-0472">Membrane</keyword>
<dbReference type="EMBL" id="MTSE01000006">
    <property type="protein sequence ID" value="OUJ73418.1"/>
    <property type="molecule type" value="Genomic_DNA"/>
</dbReference>
<organism evidence="2 3">
    <name type="scientific">Hymenobacter crusticola</name>
    <dbReference type="NCBI Taxonomy" id="1770526"/>
    <lineage>
        <taxon>Bacteria</taxon>
        <taxon>Pseudomonadati</taxon>
        <taxon>Bacteroidota</taxon>
        <taxon>Cytophagia</taxon>
        <taxon>Cytophagales</taxon>
        <taxon>Hymenobacteraceae</taxon>
        <taxon>Hymenobacter</taxon>
    </lineage>
</organism>
<proteinExistence type="predicted"/>
<evidence type="ECO:0000313" key="3">
    <source>
        <dbReference type="Proteomes" id="UP000194873"/>
    </source>
</evidence>
<dbReference type="InterPro" id="IPR036259">
    <property type="entry name" value="MFS_trans_sf"/>
</dbReference>
<gene>
    <name evidence="2" type="ORF">BXP70_13470</name>
</gene>
<dbReference type="RefSeq" id="WP_086594609.1">
    <property type="nucleotide sequence ID" value="NZ_MTSE01000006.1"/>
</dbReference>
<keyword evidence="3" id="KW-1185">Reference proteome</keyword>
<feature type="transmembrane region" description="Helical" evidence="1">
    <location>
        <begin position="155"/>
        <end position="176"/>
    </location>
</feature>
<keyword evidence="1" id="KW-0812">Transmembrane</keyword>
<reference evidence="2 3" key="1">
    <citation type="submission" date="2017-01" db="EMBL/GenBank/DDBJ databases">
        <title>A new Hymenobacter.</title>
        <authorList>
            <person name="Liang Y."/>
            <person name="Feng F."/>
        </authorList>
    </citation>
    <scope>NUCLEOTIDE SEQUENCE [LARGE SCALE GENOMIC DNA]</scope>
    <source>
        <strain evidence="2">MIMBbqt21</strain>
    </source>
</reference>
<name>A0A243WCP8_9BACT</name>
<sequence>MAEEYAAKMALKTDAELQRYVTGRAEYRDDAVLAALDELARRGKPHPDETALRPVLEVGIRAQQVQLDAEDQRLGMHETNDVVEAEETSPRLYSPVTITWFSVLFSMLAGGVLLGLNLRQLGRSGAIVRLVMFMLLYFVGGMLLLNWFMQHYGLSRWMLSVFNLPAIVVYIFWFWPRYVRTHTYQSRNWLIPFVVCFALQLGLMTLVAQYFVH</sequence>
<evidence type="ECO:0000313" key="2">
    <source>
        <dbReference type="EMBL" id="OUJ73418.1"/>
    </source>
</evidence>
<comment type="caution">
    <text evidence="2">The sequence shown here is derived from an EMBL/GenBank/DDBJ whole genome shotgun (WGS) entry which is preliminary data.</text>
</comment>
<feature type="transmembrane region" description="Helical" evidence="1">
    <location>
        <begin position="188"/>
        <end position="212"/>
    </location>
</feature>